<proteinExistence type="predicted"/>
<evidence type="ECO:0000313" key="3">
    <source>
        <dbReference type="EMBL" id="MFC0558821.1"/>
    </source>
</evidence>
<dbReference type="NCBIfam" id="TIGR00787">
    <property type="entry name" value="dctP"/>
    <property type="match status" value="1"/>
</dbReference>
<dbReference type="Gene3D" id="3.40.190.170">
    <property type="entry name" value="Bacterial extracellular solute-binding protein, family 7"/>
    <property type="match status" value="1"/>
</dbReference>
<dbReference type="NCBIfam" id="NF037995">
    <property type="entry name" value="TRAP_S1"/>
    <property type="match status" value="1"/>
</dbReference>
<evidence type="ECO:0000256" key="2">
    <source>
        <dbReference type="SAM" id="SignalP"/>
    </source>
</evidence>
<protein>
    <submittedName>
        <fullName evidence="3">TRAP transporter substrate-binding protein</fullName>
    </submittedName>
</protein>
<reference evidence="3 4" key="1">
    <citation type="submission" date="2024-09" db="EMBL/GenBank/DDBJ databases">
        <authorList>
            <person name="Sun Q."/>
            <person name="Mori K."/>
        </authorList>
    </citation>
    <scope>NUCLEOTIDE SEQUENCE [LARGE SCALE GENOMIC DNA]</scope>
    <source>
        <strain evidence="3 4">NCAIM B.02301</strain>
    </source>
</reference>
<dbReference type="PROSITE" id="PS51257">
    <property type="entry name" value="PROKAR_LIPOPROTEIN"/>
    <property type="match status" value="1"/>
</dbReference>
<evidence type="ECO:0000313" key="4">
    <source>
        <dbReference type="Proteomes" id="UP001589833"/>
    </source>
</evidence>
<keyword evidence="4" id="KW-1185">Reference proteome</keyword>
<dbReference type="InterPro" id="IPR004682">
    <property type="entry name" value="TRAP_DctP"/>
</dbReference>
<feature type="signal peptide" evidence="2">
    <location>
        <begin position="1"/>
        <end position="17"/>
    </location>
</feature>
<dbReference type="InterPro" id="IPR038404">
    <property type="entry name" value="TRAP_DctP_sf"/>
</dbReference>
<comment type="caution">
    <text evidence="3">The sequence shown here is derived from an EMBL/GenBank/DDBJ whole genome shotgun (WGS) entry which is preliminary data.</text>
</comment>
<organism evidence="3 4">
    <name type="scientific">Halalkalibacter alkalisediminis</name>
    <dbReference type="NCBI Taxonomy" id="935616"/>
    <lineage>
        <taxon>Bacteria</taxon>
        <taxon>Bacillati</taxon>
        <taxon>Bacillota</taxon>
        <taxon>Bacilli</taxon>
        <taxon>Bacillales</taxon>
        <taxon>Bacillaceae</taxon>
        <taxon>Halalkalibacter</taxon>
    </lineage>
</organism>
<accession>A0ABV6NDL6</accession>
<dbReference type="PANTHER" id="PTHR33376">
    <property type="match status" value="1"/>
</dbReference>
<gene>
    <name evidence="3" type="ORF">ACFFH4_07125</name>
</gene>
<dbReference type="CDD" id="cd13679">
    <property type="entry name" value="PBP2_TRAP_YiaO_like"/>
    <property type="match status" value="1"/>
</dbReference>
<name>A0ABV6NDL6_9BACI</name>
<dbReference type="RefSeq" id="WP_273839576.1">
    <property type="nucleotide sequence ID" value="NZ_JAQQWT010000001.1"/>
</dbReference>
<dbReference type="InterPro" id="IPR018389">
    <property type="entry name" value="DctP_fam"/>
</dbReference>
<evidence type="ECO:0000256" key="1">
    <source>
        <dbReference type="ARBA" id="ARBA00022729"/>
    </source>
</evidence>
<dbReference type="EMBL" id="JBHLTR010000006">
    <property type="protein sequence ID" value="MFC0558821.1"/>
    <property type="molecule type" value="Genomic_DNA"/>
</dbReference>
<dbReference type="PANTHER" id="PTHR33376:SF2">
    <property type="entry name" value="DICARBOXYLATE-BINDING PERIPLASMIC PROTEIN"/>
    <property type="match status" value="1"/>
</dbReference>
<sequence>MKKLLTTLSLASMLALAACGGQSAEPSGQNGEEAATGEAKVMKLAVVTPDERSLTKGLYKFQEIVESETNGSIKVEVHPNGQLGGDREVLEGLQLGTIEGTTVSTGPVAQFAPRFAMFDLPFLFSDTDIAYEVLDGPIGVDLLNDLPEQGLIGLNYWENGFRHMTNDVREITSLEDIKGLKIRTLENDLHIDMWRELGANPTPMAFTELFAGLQQGVVDGQENPVGNVTTSNFYEVQEFLTKTGHIYNASLFMISKAFWDTLTEDELAIMTMAAEEARNYQRELNQQEELEAYDFLEENGMTITELSAEEQQKIFEKVQPVYEKYSSRIGEDLVNQLLDAVQ</sequence>
<dbReference type="Pfam" id="PF03480">
    <property type="entry name" value="DctP"/>
    <property type="match status" value="1"/>
</dbReference>
<dbReference type="PIRSF" id="PIRSF006470">
    <property type="entry name" value="DctB"/>
    <property type="match status" value="1"/>
</dbReference>
<feature type="chain" id="PRO_5045690923" evidence="2">
    <location>
        <begin position="18"/>
        <end position="342"/>
    </location>
</feature>
<dbReference type="Proteomes" id="UP001589833">
    <property type="component" value="Unassembled WGS sequence"/>
</dbReference>
<keyword evidence="1 2" id="KW-0732">Signal</keyword>